<dbReference type="Gene3D" id="2.60.390.10">
    <property type="entry name" value="Beta-galactosidase, domain 3"/>
    <property type="match status" value="1"/>
</dbReference>
<proteinExistence type="predicted"/>
<dbReference type="Pfam" id="PF13363">
    <property type="entry name" value="BetaGal_dom3"/>
    <property type="match status" value="1"/>
</dbReference>
<dbReference type="SUPFAM" id="SSF49785">
    <property type="entry name" value="Galactose-binding domain-like"/>
    <property type="match status" value="1"/>
</dbReference>
<dbReference type="EMBL" id="JAPVEB010000003">
    <property type="protein sequence ID" value="KAJ5269673.1"/>
    <property type="molecule type" value="Genomic_DNA"/>
</dbReference>
<dbReference type="Gene3D" id="2.60.120.260">
    <property type="entry name" value="Galactose-binding domain-like"/>
    <property type="match status" value="1"/>
</dbReference>
<reference evidence="4 5" key="1">
    <citation type="journal article" date="2023" name="IMA Fungus">
        <title>Comparative genomic study of the Penicillium genus elucidates a diverse pangenome and 15 lateral gene transfer events.</title>
        <authorList>
            <person name="Petersen C."/>
            <person name="Sorensen T."/>
            <person name="Nielsen M.R."/>
            <person name="Sondergaard T.E."/>
            <person name="Sorensen J.L."/>
            <person name="Fitzpatrick D.A."/>
            <person name="Frisvad J.C."/>
            <person name="Nielsen K.L."/>
        </authorList>
    </citation>
    <scope>NUCLEOTIDE SEQUENCE [LARGE SCALE GENOMIC DNA]</scope>
    <source>
        <strain evidence="4 5">IBT 3361</strain>
    </source>
</reference>
<name>A0ABQ8WI49_PENCH</name>
<evidence type="ECO:0000256" key="2">
    <source>
        <dbReference type="ARBA" id="ARBA00023295"/>
    </source>
</evidence>
<dbReference type="SUPFAM" id="SSF51011">
    <property type="entry name" value="Glycosyl hydrolase domain"/>
    <property type="match status" value="1"/>
</dbReference>
<evidence type="ECO:0000259" key="3">
    <source>
        <dbReference type="SMART" id="SM01029"/>
    </source>
</evidence>
<feature type="domain" description="Beta-galactosidase" evidence="3">
    <location>
        <begin position="75"/>
        <end position="241"/>
    </location>
</feature>
<dbReference type="SUPFAM" id="SSF117100">
    <property type="entry name" value="Beta-galactosidase LacA, domain 3"/>
    <property type="match status" value="1"/>
</dbReference>
<keyword evidence="2" id="KW-0326">Glycosidase</keyword>
<protein>
    <recommendedName>
        <fullName evidence="3">Beta-galactosidase domain-containing protein</fullName>
    </recommendedName>
</protein>
<dbReference type="InterPro" id="IPR025300">
    <property type="entry name" value="BetaGal_jelly_roll_dom"/>
</dbReference>
<sequence>MCGQLVKEEAGRVVYKNYSFGVKIFKIDMVHTFGGTNWGNLGYMGGHTSYNYCAAITEERMIWRGKYSGQKLQANFLKSDSNSSSRSEWYLRRTLLYSCDCYPWEWDIGKFLCHRTSGPHIDRQHSLGGALTLDGSDHKFHVTDYDVGGINLIYSSAEIFTWARGSGSTRVSILHGGAGETHEFGLPSRLGKPTSIEGDHIEIKHRRSAWVVKWHVTPARRIVRVADLQVYLLWRNDSYNYWVTELPVLGPIGNYSSPSKDVIVEAGYLIRTADLINNQLRLTGDVNGTTEIEVFSTPATRLKVIALDREVVQISTTSNVSARGTVRYNAPKLDVPDLSNLEWKFIDPLPEIQASQLDTPSSLYSMDYGYHTGSRLSHGHFNANGRESNVRLDLSGGTGFGHSVWLNDTFLGSWNGSSANSTVVHNMSVLFFLSQGSPFVISVLIDHMDQDEEAPGTDAIKHFNYDILGHTQCDISWKLTNNPGGEQYQGFARGALIDGGMYAERQRYHYPISPTSTWELSNPVTGGL</sequence>
<dbReference type="InterPro" id="IPR025972">
    <property type="entry name" value="BetaGal_dom3"/>
</dbReference>
<dbReference type="InterPro" id="IPR036833">
    <property type="entry name" value="BetaGal_dom3_sf"/>
</dbReference>
<dbReference type="Proteomes" id="UP001220256">
    <property type="component" value="Unassembled WGS sequence"/>
</dbReference>
<evidence type="ECO:0000313" key="4">
    <source>
        <dbReference type="EMBL" id="KAJ5269673.1"/>
    </source>
</evidence>
<dbReference type="InterPro" id="IPR037110">
    <property type="entry name" value="Betagal_dom2_sf"/>
</dbReference>
<dbReference type="Gene3D" id="2.102.20.10">
    <property type="entry name" value="Beta-galactosidase, domain 2"/>
    <property type="match status" value="1"/>
</dbReference>
<dbReference type="SMART" id="SM01029">
    <property type="entry name" value="BetaGal_dom2"/>
    <property type="match status" value="1"/>
</dbReference>
<evidence type="ECO:0000256" key="1">
    <source>
        <dbReference type="ARBA" id="ARBA00022801"/>
    </source>
</evidence>
<keyword evidence="5" id="KW-1185">Reference proteome</keyword>
<dbReference type="InterPro" id="IPR017853">
    <property type="entry name" value="GH"/>
</dbReference>
<dbReference type="SUPFAM" id="SSF51445">
    <property type="entry name" value="(Trans)glycosidases"/>
    <property type="match status" value="1"/>
</dbReference>
<keyword evidence="1" id="KW-0378">Hydrolase</keyword>
<comment type="caution">
    <text evidence="4">The sequence shown here is derived from an EMBL/GenBank/DDBJ whole genome shotgun (WGS) entry which is preliminary data.</text>
</comment>
<dbReference type="InterPro" id="IPR018954">
    <property type="entry name" value="Betagal_dom2"/>
</dbReference>
<evidence type="ECO:0000313" key="5">
    <source>
        <dbReference type="Proteomes" id="UP001220256"/>
    </source>
</evidence>
<gene>
    <name evidence="4" type="ORF">N7505_005431</name>
</gene>
<accession>A0ABQ8WI49</accession>
<dbReference type="Pfam" id="PF13364">
    <property type="entry name" value="BetaGal_ABD2"/>
    <property type="match status" value="1"/>
</dbReference>
<organism evidence="4 5">
    <name type="scientific">Penicillium chrysogenum</name>
    <name type="common">Penicillium notatum</name>
    <dbReference type="NCBI Taxonomy" id="5076"/>
    <lineage>
        <taxon>Eukaryota</taxon>
        <taxon>Fungi</taxon>
        <taxon>Dikarya</taxon>
        <taxon>Ascomycota</taxon>
        <taxon>Pezizomycotina</taxon>
        <taxon>Eurotiomycetes</taxon>
        <taxon>Eurotiomycetidae</taxon>
        <taxon>Eurotiales</taxon>
        <taxon>Aspergillaceae</taxon>
        <taxon>Penicillium</taxon>
        <taxon>Penicillium chrysogenum species complex</taxon>
    </lineage>
</organism>
<dbReference type="Pfam" id="PF10435">
    <property type="entry name" value="BetaGal_dom2"/>
    <property type="match status" value="1"/>
</dbReference>
<dbReference type="InterPro" id="IPR008979">
    <property type="entry name" value="Galactose-bd-like_sf"/>
</dbReference>
<dbReference type="Gene3D" id="3.20.20.80">
    <property type="entry name" value="Glycosidases"/>
    <property type="match status" value="1"/>
</dbReference>